<dbReference type="Proteomes" id="UP001161017">
    <property type="component" value="Unassembled WGS sequence"/>
</dbReference>
<comment type="caution">
    <text evidence="3">The sequence shown here is derived from an EMBL/GenBank/DDBJ whole genome shotgun (WGS) entry which is preliminary data.</text>
</comment>
<sequence>MGFNAQGAQPSLPDYPLGGPGNNVEPSKQFLIYNYISYMAVKYNDSAIEGYDLAVAGATVDNTDIPHGVDDFVTQVEKIYLPIYGAEAAQNGTGNSSQTSGHSSRLSGASVAVARRARQRFGRDLRKRKIPWDPASTLFTAYFGVNDVEVSLSNATAAASWDQEFKTYGKLLDELYQTGARNFLIPNLAPMDLAPGAGAGLKTLIADWNTRLETMARNFTSAYDEVTLFFFDTNMLFQQVIKDPSSYAETKGLTNVTDYCPAYEKYGSTQVARPTDTGAGCAGTFEQYLWRDGLHPGLAMNIVMAKEIVDGLR</sequence>
<gene>
    <name evidence="3" type="ORF">OHK93_006388</name>
</gene>
<keyword evidence="1" id="KW-0378">Hydrolase</keyword>
<dbReference type="Pfam" id="PF00657">
    <property type="entry name" value="Lipase_GDSL"/>
    <property type="match status" value="1"/>
</dbReference>
<reference evidence="3" key="1">
    <citation type="journal article" date="2023" name="Genome Biol. Evol.">
        <title>First Whole Genome Sequence and Flow Cytometry Genome Size Data for the Lichen-Forming Fungus Ramalina farinacea (Ascomycota).</title>
        <authorList>
            <person name="Llewellyn T."/>
            <person name="Mian S."/>
            <person name="Hill R."/>
            <person name="Leitch I.J."/>
            <person name="Gaya E."/>
        </authorList>
    </citation>
    <scope>NUCLEOTIDE SEQUENCE</scope>
    <source>
        <strain evidence="3">LIQ254RAFAR</strain>
    </source>
</reference>
<evidence type="ECO:0008006" key="5">
    <source>
        <dbReference type="Google" id="ProtNLM"/>
    </source>
</evidence>
<evidence type="ECO:0000256" key="1">
    <source>
        <dbReference type="ARBA" id="ARBA00022801"/>
    </source>
</evidence>
<feature type="region of interest" description="Disordered" evidence="2">
    <location>
        <begin position="1"/>
        <end position="20"/>
    </location>
</feature>
<dbReference type="Gene3D" id="3.40.50.1110">
    <property type="entry name" value="SGNH hydrolase"/>
    <property type="match status" value="1"/>
</dbReference>
<evidence type="ECO:0000256" key="2">
    <source>
        <dbReference type="SAM" id="MobiDB-lite"/>
    </source>
</evidence>
<accession>A0AA43QIH0</accession>
<dbReference type="InterPro" id="IPR001087">
    <property type="entry name" value="GDSL"/>
</dbReference>
<name>A0AA43QIH0_9LECA</name>
<protein>
    <recommendedName>
        <fullName evidence="5">Carbohydrate esterase family 16 protein</fullName>
    </recommendedName>
</protein>
<organism evidence="3 4">
    <name type="scientific">Ramalina farinacea</name>
    <dbReference type="NCBI Taxonomy" id="258253"/>
    <lineage>
        <taxon>Eukaryota</taxon>
        <taxon>Fungi</taxon>
        <taxon>Dikarya</taxon>
        <taxon>Ascomycota</taxon>
        <taxon>Pezizomycotina</taxon>
        <taxon>Lecanoromycetes</taxon>
        <taxon>OSLEUM clade</taxon>
        <taxon>Lecanoromycetidae</taxon>
        <taxon>Lecanorales</taxon>
        <taxon>Lecanorineae</taxon>
        <taxon>Ramalinaceae</taxon>
        <taxon>Ramalina</taxon>
    </lineage>
</organism>
<keyword evidence="4" id="KW-1185">Reference proteome</keyword>
<proteinExistence type="predicted"/>
<feature type="region of interest" description="Disordered" evidence="2">
    <location>
        <begin position="91"/>
        <end position="111"/>
    </location>
</feature>
<evidence type="ECO:0000313" key="4">
    <source>
        <dbReference type="Proteomes" id="UP001161017"/>
    </source>
</evidence>
<dbReference type="InterPro" id="IPR036514">
    <property type="entry name" value="SGNH_hydro_sf"/>
</dbReference>
<dbReference type="InterPro" id="IPR051058">
    <property type="entry name" value="GDSL_Est/Lipase"/>
</dbReference>
<feature type="compositionally biased region" description="Polar residues" evidence="2">
    <location>
        <begin position="91"/>
        <end position="102"/>
    </location>
</feature>
<dbReference type="SUPFAM" id="SSF52266">
    <property type="entry name" value="SGNH hydrolase"/>
    <property type="match status" value="1"/>
</dbReference>
<dbReference type="PANTHER" id="PTHR45648">
    <property type="entry name" value="GDSL LIPASE/ACYLHYDROLASE FAMILY PROTEIN (AFU_ORTHOLOGUE AFUA_4G14700)"/>
    <property type="match status" value="1"/>
</dbReference>
<dbReference type="PANTHER" id="PTHR45648:SF22">
    <property type="entry name" value="GDSL LIPASE_ACYLHYDROLASE FAMILY PROTEIN (AFU_ORTHOLOGUE AFUA_4G14700)"/>
    <property type="match status" value="1"/>
</dbReference>
<dbReference type="EMBL" id="JAPUFD010000005">
    <property type="protein sequence ID" value="MDI1487120.1"/>
    <property type="molecule type" value="Genomic_DNA"/>
</dbReference>
<evidence type="ECO:0000313" key="3">
    <source>
        <dbReference type="EMBL" id="MDI1487120.1"/>
    </source>
</evidence>
<dbReference type="GO" id="GO:0016788">
    <property type="term" value="F:hydrolase activity, acting on ester bonds"/>
    <property type="evidence" value="ECO:0007669"/>
    <property type="project" value="InterPro"/>
</dbReference>
<dbReference type="AlphaFoldDB" id="A0AA43QIH0"/>